<reference evidence="3" key="1">
    <citation type="submission" date="2022-11" db="UniProtKB">
        <authorList>
            <consortium name="WormBaseParasite"/>
        </authorList>
    </citation>
    <scope>IDENTIFICATION</scope>
</reference>
<feature type="region of interest" description="Disordered" evidence="1">
    <location>
        <begin position="127"/>
        <end position="151"/>
    </location>
</feature>
<feature type="compositionally biased region" description="Acidic residues" evidence="1">
    <location>
        <begin position="245"/>
        <end position="274"/>
    </location>
</feature>
<feature type="region of interest" description="Disordered" evidence="1">
    <location>
        <begin position="221"/>
        <end position="285"/>
    </location>
</feature>
<evidence type="ECO:0000313" key="2">
    <source>
        <dbReference type="Proteomes" id="UP000887572"/>
    </source>
</evidence>
<name>A0A914GRR0_GLORO</name>
<sequence>MASQVHNKWLVKQLIPTVNFIVTSHGLTINSDRLETTRIVSFDNNDDICRQCKVEVELDYLVSKDGVYVYSNRIKGGEKFVPFDRVEELPSYCAFRVRSRKVYKFPYYFTERTMIPTSDCAEHHLKKSHAQKTAEASAATTTTPNAENVNRSVSDILTTVATLVPMPESNNNNNIINNNNNNNNMDNDEETAVQPISPNNINDNSVNGLTMTAINTAATTTTTTTTTTSTNATTMKKARPSKNEIDEDDDDDDDDDDAGDGNDNADDDDDDEDVIPPKSKTMKLI</sequence>
<dbReference type="AlphaFoldDB" id="A0A914GRR0"/>
<evidence type="ECO:0000256" key="1">
    <source>
        <dbReference type="SAM" id="MobiDB-lite"/>
    </source>
</evidence>
<accession>A0A914GRR0</accession>
<feature type="compositionally biased region" description="Low complexity" evidence="1">
    <location>
        <begin position="170"/>
        <end position="184"/>
    </location>
</feature>
<evidence type="ECO:0000313" key="3">
    <source>
        <dbReference type="WBParaSite" id="Gr19_v10_g10566.t1"/>
    </source>
</evidence>
<feature type="compositionally biased region" description="Low complexity" evidence="1">
    <location>
        <begin position="133"/>
        <end position="148"/>
    </location>
</feature>
<dbReference type="WBParaSite" id="Gr19_v10_g10566.t1">
    <property type="protein sequence ID" value="Gr19_v10_g10566.t1"/>
    <property type="gene ID" value="Gr19_v10_g10566"/>
</dbReference>
<protein>
    <submittedName>
        <fullName evidence="3">Uncharacterized protein</fullName>
    </submittedName>
</protein>
<organism evidence="2 3">
    <name type="scientific">Globodera rostochiensis</name>
    <name type="common">Golden nematode worm</name>
    <name type="synonym">Heterodera rostochiensis</name>
    <dbReference type="NCBI Taxonomy" id="31243"/>
    <lineage>
        <taxon>Eukaryota</taxon>
        <taxon>Metazoa</taxon>
        <taxon>Ecdysozoa</taxon>
        <taxon>Nematoda</taxon>
        <taxon>Chromadorea</taxon>
        <taxon>Rhabditida</taxon>
        <taxon>Tylenchina</taxon>
        <taxon>Tylenchomorpha</taxon>
        <taxon>Tylenchoidea</taxon>
        <taxon>Heteroderidae</taxon>
        <taxon>Heteroderinae</taxon>
        <taxon>Globodera</taxon>
    </lineage>
</organism>
<dbReference type="Proteomes" id="UP000887572">
    <property type="component" value="Unplaced"/>
</dbReference>
<feature type="region of interest" description="Disordered" evidence="1">
    <location>
        <begin position="168"/>
        <end position="204"/>
    </location>
</feature>
<proteinExistence type="predicted"/>
<feature type="compositionally biased region" description="Low complexity" evidence="1">
    <location>
        <begin position="221"/>
        <end position="235"/>
    </location>
</feature>
<keyword evidence="2" id="KW-1185">Reference proteome</keyword>
<feature type="compositionally biased region" description="Polar residues" evidence="1">
    <location>
        <begin position="194"/>
        <end position="204"/>
    </location>
</feature>